<dbReference type="Gene3D" id="3.40.190.290">
    <property type="match status" value="1"/>
</dbReference>
<feature type="domain" description="HTH lysR-type" evidence="5">
    <location>
        <begin position="8"/>
        <end position="59"/>
    </location>
</feature>
<dbReference type="InterPro" id="IPR005119">
    <property type="entry name" value="LysR_subst-bd"/>
</dbReference>
<dbReference type="Proteomes" id="UP000254508">
    <property type="component" value="Chromosome"/>
</dbReference>
<name>A0A345YBJ8_9SPHN</name>
<keyword evidence="2" id="KW-0805">Transcription regulation</keyword>
<dbReference type="SUPFAM" id="SSF46785">
    <property type="entry name" value="Winged helix' DNA-binding domain"/>
    <property type="match status" value="1"/>
</dbReference>
<dbReference type="PROSITE" id="PS50931">
    <property type="entry name" value="HTH_LYSR"/>
    <property type="match status" value="1"/>
</dbReference>
<keyword evidence="7" id="KW-1185">Reference proteome</keyword>
<evidence type="ECO:0000259" key="5">
    <source>
        <dbReference type="PROSITE" id="PS50931"/>
    </source>
</evidence>
<dbReference type="InterPro" id="IPR058163">
    <property type="entry name" value="LysR-type_TF_proteobact-type"/>
</dbReference>
<evidence type="ECO:0000256" key="4">
    <source>
        <dbReference type="ARBA" id="ARBA00023163"/>
    </source>
</evidence>
<proteinExistence type="inferred from homology"/>
<dbReference type="Pfam" id="PF00126">
    <property type="entry name" value="HTH_1"/>
    <property type="match status" value="1"/>
</dbReference>
<dbReference type="Gene3D" id="1.10.10.10">
    <property type="entry name" value="Winged helix-like DNA-binding domain superfamily/Winged helix DNA-binding domain"/>
    <property type="match status" value="1"/>
</dbReference>
<dbReference type="GO" id="GO:0003700">
    <property type="term" value="F:DNA-binding transcription factor activity"/>
    <property type="evidence" value="ECO:0007669"/>
    <property type="project" value="InterPro"/>
</dbReference>
<dbReference type="PANTHER" id="PTHR30537">
    <property type="entry name" value="HTH-TYPE TRANSCRIPTIONAL REGULATOR"/>
    <property type="match status" value="1"/>
</dbReference>
<dbReference type="AlphaFoldDB" id="A0A345YBJ8"/>
<dbReference type="KEGG" id="err:DVR09_02230"/>
<dbReference type="PANTHER" id="PTHR30537:SF5">
    <property type="entry name" value="HTH-TYPE TRANSCRIPTIONAL ACTIVATOR TTDR-RELATED"/>
    <property type="match status" value="1"/>
</dbReference>
<protein>
    <submittedName>
        <fullName evidence="6">LysR family transcriptional regulator</fullName>
    </submittedName>
</protein>
<dbReference type="Pfam" id="PF03466">
    <property type="entry name" value="LysR_substrate"/>
    <property type="match status" value="1"/>
</dbReference>
<keyword evidence="4" id="KW-0804">Transcription</keyword>
<dbReference type="CDD" id="cd08422">
    <property type="entry name" value="PBP2_CrgA_like"/>
    <property type="match status" value="1"/>
</dbReference>
<keyword evidence="3" id="KW-0238">DNA-binding</keyword>
<dbReference type="SUPFAM" id="SSF53850">
    <property type="entry name" value="Periplasmic binding protein-like II"/>
    <property type="match status" value="1"/>
</dbReference>
<dbReference type="FunFam" id="1.10.10.10:FF:000001">
    <property type="entry name" value="LysR family transcriptional regulator"/>
    <property type="match status" value="1"/>
</dbReference>
<dbReference type="InterPro" id="IPR000847">
    <property type="entry name" value="LysR_HTH_N"/>
</dbReference>
<dbReference type="InterPro" id="IPR036388">
    <property type="entry name" value="WH-like_DNA-bd_sf"/>
</dbReference>
<sequence length="295" mass="32701">MDRILSYRVFLKTIETGSFAAASRTLDMTPQMAGRHVDTLEKELGTRLLNRSTRKLALTEAGRVFAAGARQILESVEATKTSVQALMEVPSGQLRVSLPSTLGRCRIVPMLGSFCAQYPEVSLDVSLSDRLVDPIGERFDICLRIGEPADSELMMKQLPSYRVGAYAAPQYLEENGTPSHPRDLAGHRCLGYDFRSYPAPNLWRFSQGKEAIEIDPQHQISVDDTHALIDLALAGGGIVMTGAINLEDYLTSGRLVRVLPAFDGPRRSMNLLYHRASADVPKQRVFIEWLVRLLA</sequence>
<dbReference type="GO" id="GO:0003677">
    <property type="term" value="F:DNA binding"/>
    <property type="evidence" value="ECO:0007669"/>
    <property type="project" value="UniProtKB-KW"/>
</dbReference>
<reference evidence="7" key="1">
    <citation type="submission" date="2018-07" db="EMBL/GenBank/DDBJ databases">
        <title>Genome sequence of Erythrobacter strain YH-07, an antagonistic bacterium isolated from Yellow Sea.</title>
        <authorList>
            <person name="Tang T."/>
            <person name="Liu Q."/>
            <person name="Sun X."/>
        </authorList>
    </citation>
    <scope>NUCLEOTIDE SEQUENCE [LARGE SCALE GENOMIC DNA]</scope>
    <source>
        <strain evidence="7">YH-07</strain>
    </source>
</reference>
<evidence type="ECO:0000313" key="6">
    <source>
        <dbReference type="EMBL" id="AXK41300.1"/>
    </source>
</evidence>
<evidence type="ECO:0000256" key="1">
    <source>
        <dbReference type="ARBA" id="ARBA00009437"/>
    </source>
</evidence>
<evidence type="ECO:0000256" key="3">
    <source>
        <dbReference type="ARBA" id="ARBA00023125"/>
    </source>
</evidence>
<evidence type="ECO:0000256" key="2">
    <source>
        <dbReference type="ARBA" id="ARBA00023015"/>
    </source>
</evidence>
<comment type="similarity">
    <text evidence="1">Belongs to the LysR transcriptional regulatory family.</text>
</comment>
<organism evidence="6 7">
    <name type="scientific">Erythrobacter aureus</name>
    <dbReference type="NCBI Taxonomy" id="2182384"/>
    <lineage>
        <taxon>Bacteria</taxon>
        <taxon>Pseudomonadati</taxon>
        <taxon>Pseudomonadota</taxon>
        <taxon>Alphaproteobacteria</taxon>
        <taxon>Sphingomonadales</taxon>
        <taxon>Erythrobacteraceae</taxon>
        <taxon>Erythrobacter/Porphyrobacter group</taxon>
        <taxon>Erythrobacter</taxon>
    </lineage>
</organism>
<dbReference type="OrthoDB" id="9813056at2"/>
<dbReference type="EMBL" id="CP031357">
    <property type="protein sequence ID" value="AXK41300.1"/>
    <property type="molecule type" value="Genomic_DNA"/>
</dbReference>
<gene>
    <name evidence="6" type="ORF">DVR09_02230</name>
</gene>
<evidence type="ECO:0000313" key="7">
    <source>
        <dbReference type="Proteomes" id="UP000254508"/>
    </source>
</evidence>
<dbReference type="InterPro" id="IPR036390">
    <property type="entry name" value="WH_DNA-bd_sf"/>
</dbReference>
<accession>A0A345YBJ8</accession>